<protein>
    <submittedName>
        <fullName evidence="2">Glycosyltransferase</fullName>
    </submittedName>
</protein>
<keyword evidence="2" id="KW-0808">Transferase</keyword>
<feature type="domain" description="Spore protein YkvP/CgeB glycosyl transferase-like" evidence="1">
    <location>
        <begin position="254"/>
        <end position="372"/>
    </location>
</feature>
<name>A0A7U2NHS6_FLAPS</name>
<evidence type="ECO:0000259" key="1">
    <source>
        <dbReference type="Pfam" id="PF13524"/>
    </source>
</evidence>
<dbReference type="EMBL" id="CP059075">
    <property type="protein sequence ID" value="QRE05190.1"/>
    <property type="molecule type" value="Genomic_DNA"/>
</dbReference>
<dbReference type="InterPro" id="IPR055259">
    <property type="entry name" value="YkvP/CgeB_Glyco_trans-like"/>
</dbReference>
<evidence type="ECO:0000313" key="3">
    <source>
        <dbReference type="Proteomes" id="UP000596329"/>
    </source>
</evidence>
<gene>
    <name evidence="2" type="ORF">H0H26_06275</name>
</gene>
<proteinExistence type="predicted"/>
<accession>A0A7U2NHS6</accession>
<dbReference type="SUPFAM" id="SSF53756">
    <property type="entry name" value="UDP-Glycosyltransferase/glycogen phosphorylase"/>
    <property type="match status" value="1"/>
</dbReference>
<evidence type="ECO:0000313" key="2">
    <source>
        <dbReference type="EMBL" id="QRE05190.1"/>
    </source>
</evidence>
<sequence>MKILLVGEYSRLHNTLKEGLEKLGHQVFVNGLNDGFKDYPVDFKIYRKYNKGIISKIKNLVFVLTGFDISSYATYNQVKHNASRFSGFDVVQLINENSFMCQPKHEIKIIAFLVKNNTKLFLLSCGDDYVNVDYNFKNPYRKSVLNPYFEQSSIKKNFINSLKFRKKSFKKLHEYIYENCNGVIATDFDYHLPLLKNSKYLGLIPNPINSTHLKYINLAITDKIMIFLGLNNQNYYKKGGNHFEEALSIIKAKYSEKVAIIITQNIPYSTYINLYNNCHILLDQTYANDQGYNALEAMAKGKVVFTGAEKEFSDYYNIQERVCINAKPDINYLVNELSFLIENPKEILAISKRAKAFVEKEHNYIKIAERYLEVWSNN</sequence>
<dbReference type="Gene3D" id="3.40.50.2000">
    <property type="entry name" value="Glycogen Phosphorylase B"/>
    <property type="match status" value="1"/>
</dbReference>
<dbReference type="GO" id="GO:0016740">
    <property type="term" value="F:transferase activity"/>
    <property type="evidence" value="ECO:0007669"/>
    <property type="project" value="UniProtKB-KW"/>
</dbReference>
<dbReference type="Proteomes" id="UP000596329">
    <property type="component" value="Chromosome"/>
</dbReference>
<dbReference type="AlphaFoldDB" id="A0A7U2NHS6"/>
<dbReference type="Pfam" id="PF13524">
    <property type="entry name" value="Glyco_trans_1_2"/>
    <property type="match status" value="1"/>
</dbReference>
<reference evidence="2 3" key="1">
    <citation type="submission" date="2020-07" db="EMBL/GenBank/DDBJ databases">
        <title>Genomic characterization of Flavobacterium psychrophilum strains.</title>
        <authorList>
            <person name="Castillo D."/>
            <person name="Jorgensen J."/>
            <person name="Middelboe M."/>
        </authorList>
    </citation>
    <scope>NUCLEOTIDE SEQUENCE [LARGE SCALE GENOMIC DNA]</scope>
    <source>
        <strain evidence="2 3">FPS-R7</strain>
    </source>
</reference>
<organism evidence="2 3">
    <name type="scientific">Flavobacterium psychrophilum</name>
    <dbReference type="NCBI Taxonomy" id="96345"/>
    <lineage>
        <taxon>Bacteria</taxon>
        <taxon>Pseudomonadati</taxon>
        <taxon>Bacteroidota</taxon>
        <taxon>Flavobacteriia</taxon>
        <taxon>Flavobacteriales</taxon>
        <taxon>Flavobacteriaceae</taxon>
        <taxon>Flavobacterium</taxon>
    </lineage>
</organism>
<dbReference type="RefSeq" id="WP_063742354.1">
    <property type="nucleotide sequence ID" value="NZ_BJSX01000005.1"/>
</dbReference>